<proteinExistence type="predicted"/>
<protein>
    <submittedName>
        <fullName evidence="1">GrpB family protein</fullName>
    </submittedName>
</protein>
<dbReference type="PANTHER" id="PTHR34822">
    <property type="entry name" value="GRPB DOMAIN PROTEIN (AFU_ORTHOLOGUE AFUA_1G01530)"/>
    <property type="match status" value="1"/>
</dbReference>
<dbReference type="EMBL" id="QVLV01000021">
    <property type="protein sequence ID" value="RGE56735.1"/>
    <property type="molecule type" value="Genomic_DNA"/>
</dbReference>
<keyword evidence="2" id="KW-1185">Reference proteome</keyword>
<dbReference type="Proteomes" id="UP000260812">
    <property type="component" value="Unassembled WGS sequence"/>
</dbReference>
<dbReference type="SUPFAM" id="SSF81301">
    <property type="entry name" value="Nucleotidyltransferase"/>
    <property type="match status" value="1"/>
</dbReference>
<sequence>MAKKVSELSADEFKKTFPIILKEYNTSYKDWYESEKKIILDAVNAEDVVRMNHIGSSAVEGVIAKPTIDMLLEIDGCCNVTRLVDALKAIGYGEAIFIRWDDPMKLLLGKGYSIDGYEEKVFHLHVRYLGNWDELYFRDYLIAHPDVAAEYGKLKENILSDIESGKIRRIVDGRPNGYSEAKLKFVEKYSKAAKEEFRNCYSPREILSPSADSTGTY</sequence>
<dbReference type="Gene3D" id="3.30.460.10">
    <property type="entry name" value="Beta Polymerase, domain 2"/>
    <property type="match status" value="1"/>
</dbReference>
<comment type="caution">
    <text evidence="1">The sequence shown here is derived from an EMBL/GenBank/DDBJ whole genome shotgun (WGS) entry which is preliminary data.</text>
</comment>
<dbReference type="Pfam" id="PF04229">
    <property type="entry name" value="GrpB"/>
    <property type="match status" value="1"/>
</dbReference>
<reference evidence="1" key="1">
    <citation type="submission" date="2018-08" db="EMBL/GenBank/DDBJ databases">
        <title>A genome reference for cultivated species of the human gut microbiota.</title>
        <authorList>
            <person name="Zou Y."/>
            <person name="Xue W."/>
            <person name="Luo G."/>
        </authorList>
    </citation>
    <scope>NUCLEOTIDE SEQUENCE [LARGE SCALE GENOMIC DNA]</scope>
    <source>
        <strain evidence="1">TF05-5AC</strain>
    </source>
</reference>
<evidence type="ECO:0000313" key="1">
    <source>
        <dbReference type="EMBL" id="RGE56735.1"/>
    </source>
</evidence>
<name>A0A3E3HYC9_9FIRM</name>
<accession>A0A3E3HYC9</accession>
<organism evidence="1 2">
    <name type="scientific">Eisenbergiella massiliensis</name>
    <dbReference type="NCBI Taxonomy" id="1720294"/>
    <lineage>
        <taxon>Bacteria</taxon>
        <taxon>Bacillati</taxon>
        <taxon>Bacillota</taxon>
        <taxon>Clostridia</taxon>
        <taxon>Lachnospirales</taxon>
        <taxon>Lachnospiraceae</taxon>
        <taxon>Eisenbergiella</taxon>
    </lineage>
</organism>
<evidence type="ECO:0000313" key="2">
    <source>
        <dbReference type="Proteomes" id="UP000260812"/>
    </source>
</evidence>
<dbReference type="PANTHER" id="PTHR34822:SF1">
    <property type="entry name" value="GRPB FAMILY PROTEIN"/>
    <property type="match status" value="1"/>
</dbReference>
<dbReference type="AlphaFoldDB" id="A0A3E3HYC9"/>
<dbReference type="InterPro" id="IPR007344">
    <property type="entry name" value="GrpB/CoaE"/>
</dbReference>
<dbReference type="InterPro" id="IPR043519">
    <property type="entry name" value="NT_sf"/>
</dbReference>
<gene>
    <name evidence="1" type="ORF">DXC51_22500</name>
</gene>
<dbReference type="RefSeq" id="WP_117545484.1">
    <property type="nucleotide sequence ID" value="NZ_QVLV01000021.1"/>
</dbReference>
<dbReference type="GeneID" id="97989549"/>